<gene>
    <name evidence="1" type="ORF">ACJEBI_03300</name>
</gene>
<evidence type="ECO:0000313" key="1">
    <source>
        <dbReference type="EMBL" id="MFK9090513.1"/>
    </source>
</evidence>
<accession>A0ABW8RAN4</accession>
<dbReference type="RefSeq" id="WP_406579204.1">
    <property type="nucleotide sequence ID" value="NZ_JBJHQH010000002.1"/>
</dbReference>
<evidence type="ECO:0000313" key="2">
    <source>
        <dbReference type="Proteomes" id="UP001623041"/>
    </source>
</evidence>
<proteinExistence type="predicted"/>
<dbReference type="EMBL" id="JBJHQH010000002">
    <property type="protein sequence ID" value="MFK9090513.1"/>
    <property type="molecule type" value="Genomic_DNA"/>
</dbReference>
<organism evidence="1 2">
    <name type="scientific">Bacillus salipaludis</name>
    <dbReference type="NCBI Taxonomy" id="2547811"/>
    <lineage>
        <taxon>Bacteria</taxon>
        <taxon>Bacillati</taxon>
        <taxon>Bacillota</taxon>
        <taxon>Bacilli</taxon>
        <taxon>Bacillales</taxon>
        <taxon>Bacillaceae</taxon>
        <taxon>Bacillus</taxon>
    </lineage>
</organism>
<keyword evidence="2" id="KW-1185">Reference proteome</keyword>
<comment type="caution">
    <text evidence="1">The sequence shown here is derived from an EMBL/GenBank/DDBJ whole genome shotgun (WGS) entry which is preliminary data.</text>
</comment>
<name>A0ABW8RAN4_9BACI</name>
<protein>
    <submittedName>
        <fullName evidence="1">AIR synthase related protein</fullName>
    </submittedName>
</protein>
<reference evidence="1 2" key="1">
    <citation type="submission" date="2024-11" db="EMBL/GenBank/DDBJ databases">
        <authorList>
            <person name="Lucas J.A."/>
        </authorList>
    </citation>
    <scope>NUCLEOTIDE SEQUENCE [LARGE SCALE GENOMIC DNA]</scope>
    <source>
        <strain evidence="1 2">Z 5.4</strain>
    </source>
</reference>
<dbReference type="Proteomes" id="UP001623041">
    <property type="component" value="Unassembled WGS sequence"/>
</dbReference>
<sequence>MRDIITIPFNSEESLIIACDNSGAIGMKQQDSVHVPYETVAYYSFRVAVMECIAAGAKPISVILHNFCGNEPWEELLQGIKKGLRELGLKGVSITGSTESNFPLLQSAVGLIVIGRKSTGKKKEFPFSDKVRFAVIGLPLVGNEVMDQTDDIAPLSVFYEISHVNNMMIWPVGSKGILAELNQIYPHERFNQEMVITSVDVGKSSGPSTCFIVVYYVNQEENVRRIAGRFFHPLQIKRR</sequence>